<dbReference type="InterPro" id="IPR054075">
    <property type="entry name" value="Gp53-like_C"/>
</dbReference>
<dbReference type="Proteomes" id="UP000005835">
    <property type="component" value="Unassembled WGS sequence"/>
</dbReference>
<evidence type="ECO:0000313" key="3">
    <source>
        <dbReference type="EMBL" id="EKB32187.1"/>
    </source>
</evidence>
<accession>K1JWZ9</accession>
<dbReference type="OrthoDB" id="8613813at2"/>
<organism evidence="3 4">
    <name type="scientific">Sutterella wadsworthensis 2_1_59BFAA</name>
    <dbReference type="NCBI Taxonomy" id="742823"/>
    <lineage>
        <taxon>Bacteria</taxon>
        <taxon>Pseudomonadati</taxon>
        <taxon>Pseudomonadota</taxon>
        <taxon>Betaproteobacteria</taxon>
        <taxon>Burkholderiales</taxon>
        <taxon>Sutterellaceae</taxon>
        <taxon>Sutterella</taxon>
    </lineage>
</organism>
<evidence type="ECO:0000259" key="2">
    <source>
        <dbReference type="Pfam" id="PF21882"/>
    </source>
</evidence>
<gene>
    <name evidence="3" type="ORF">HMPREF9465_00202</name>
</gene>
<dbReference type="HOGENOM" id="CLU_780400_0_0_4"/>
<dbReference type="EMBL" id="ADMG01000007">
    <property type="protein sequence ID" value="EKB32187.1"/>
    <property type="molecule type" value="Genomic_DNA"/>
</dbReference>
<sequence length="300" mass="30776">MATTNSILITDAGLAEVVNAEQSGTAPVVITEVGYGTGQYTPTGGMTALKEEFKRLTTIAGGAVGDNVIHLQARDDSADAYTVYEVGLYTASGTLFAVCSQTVPIIQKASQSQALLAIDLAVTDFSADSVAFGDTNFLNPPATTTTLGVVELATNEETIAGTDGTRAVTPKSLSARTSTESRTGLIRIAVPAEVLAGKDNTKAVTPFGLLSAFLKDHSDSGFQKLPNGLIVQWGKASIAADGSTVVAFPVAFPTSAVFANAAPTGDVAADFVATGFTKGNATFKHNANGKVSALWMALGF</sequence>
<proteinExistence type="predicted"/>
<dbReference type="RefSeq" id="WP_005433264.1">
    <property type="nucleotide sequence ID" value="NZ_JH815513.1"/>
</dbReference>
<evidence type="ECO:0000259" key="1">
    <source>
        <dbReference type="Pfam" id="PF12571"/>
    </source>
</evidence>
<dbReference type="Pfam" id="PF21882">
    <property type="entry name" value="Gp53-like_C"/>
    <property type="match status" value="1"/>
</dbReference>
<reference evidence="3 4" key="1">
    <citation type="submission" date="2012-05" db="EMBL/GenBank/DDBJ databases">
        <title>The Genome Sequence of Sutterella wadsworthensis 2_1_59BFAA.</title>
        <authorList>
            <consortium name="The Broad Institute Genome Sequencing Platform"/>
            <person name="Earl A."/>
            <person name="Ward D."/>
            <person name="Feldgarden M."/>
            <person name="Gevers D."/>
            <person name="Daigneault M."/>
            <person name="Strauss J."/>
            <person name="Allen-Vercoe E."/>
            <person name="Walker B."/>
            <person name="Young S.K."/>
            <person name="Zeng Q."/>
            <person name="Gargeya S."/>
            <person name="Fitzgerald M."/>
            <person name="Haas B."/>
            <person name="Abouelleil A."/>
            <person name="Alvarado L."/>
            <person name="Arachchi H.M."/>
            <person name="Berlin A.M."/>
            <person name="Chapman S.B."/>
            <person name="Goldberg J."/>
            <person name="Griggs A."/>
            <person name="Gujja S."/>
            <person name="Hansen M."/>
            <person name="Howarth C."/>
            <person name="Imamovic A."/>
            <person name="Larimer J."/>
            <person name="McCowen C."/>
            <person name="Montmayeur A."/>
            <person name="Murphy C."/>
            <person name="Neiman D."/>
            <person name="Pearson M."/>
            <person name="Priest M."/>
            <person name="Roberts A."/>
            <person name="Saif S."/>
            <person name="Shea T."/>
            <person name="Sisk P."/>
            <person name="Sykes S."/>
            <person name="Wortman J."/>
            <person name="Nusbaum C."/>
            <person name="Birren B."/>
        </authorList>
    </citation>
    <scope>NUCLEOTIDE SEQUENCE [LARGE SCALE GENOMIC DNA]</scope>
    <source>
        <strain evidence="3 4">2_1_59BFAA</strain>
    </source>
</reference>
<dbReference type="InterPro" id="IPR022225">
    <property type="entry name" value="Phage_tail_fibre_N"/>
</dbReference>
<dbReference type="Pfam" id="PF12571">
    <property type="entry name" value="Phage_tail_fib"/>
    <property type="match status" value="1"/>
</dbReference>
<name>K1JWZ9_9BURK</name>
<evidence type="ECO:0008006" key="5">
    <source>
        <dbReference type="Google" id="ProtNLM"/>
    </source>
</evidence>
<protein>
    <recommendedName>
        <fullName evidence="5">Phage tail protein</fullName>
    </recommendedName>
</protein>
<dbReference type="eggNOG" id="COG4675">
    <property type="taxonomic scope" value="Bacteria"/>
</dbReference>
<evidence type="ECO:0000313" key="4">
    <source>
        <dbReference type="Proteomes" id="UP000005835"/>
    </source>
</evidence>
<feature type="domain" description="Phage tail fibre protein N-terminal" evidence="1">
    <location>
        <begin position="1"/>
        <end position="109"/>
    </location>
</feature>
<dbReference type="STRING" id="742823.HMPREF9465_00202"/>
<dbReference type="AlphaFoldDB" id="K1JWZ9"/>
<dbReference type="Gene3D" id="2.60.40.3940">
    <property type="match status" value="1"/>
</dbReference>
<keyword evidence="4" id="KW-1185">Reference proteome</keyword>
<comment type="caution">
    <text evidence="3">The sequence shown here is derived from an EMBL/GenBank/DDBJ whole genome shotgun (WGS) entry which is preliminary data.</text>
</comment>
<dbReference type="PATRIC" id="fig|742823.3.peg.196"/>
<feature type="domain" description="Putative tail fiber protein gp53-like C-terminal" evidence="2">
    <location>
        <begin position="224"/>
        <end position="299"/>
    </location>
</feature>